<sequence length="138" mass="14022">MFDSTFIMKDAGLVSGSGAALVGGSAKIASIGTGRVDARLVVDVTALEIASNDEAYAIAVQGSDTADFSTGSPKIEELAVLNLGAAEVIGGNQDSTTGRYELPFSNVKGGVAYPYVRVFTTVAGAVATGINFTARIEP</sequence>
<evidence type="ECO:0000313" key="1">
    <source>
        <dbReference type="EMBL" id="GFK92219.1"/>
    </source>
</evidence>
<dbReference type="RefSeq" id="WP_173080154.1">
    <property type="nucleotide sequence ID" value="NZ_BLTE01000001.1"/>
</dbReference>
<gene>
    <name evidence="1" type="ORF">NNJEOMEG_00041</name>
</gene>
<organism evidence="1 2">
    <name type="scientific">Fundidesulfovibrio magnetotacticus</name>
    <dbReference type="NCBI Taxonomy" id="2730080"/>
    <lineage>
        <taxon>Bacteria</taxon>
        <taxon>Pseudomonadati</taxon>
        <taxon>Thermodesulfobacteriota</taxon>
        <taxon>Desulfovibrionia</taxon>
        <taxon>Desulfovibrionales</taxon>
        <taxon>Desulfovibrionaceae</taxon>
        <taxon>Fundidesulfovibrio</taxon>
    </lineage>
</organism>
<name>A0A6V8LQ27_9BACT</name>
<accession>A0A6V8LQ27</accession>
<reference evidence="1 2" key="2">
    <citation type="submission" date="2020-05" db="EMBL/GenBank/DDBJ databases">
        <title>Draft genome sequence of Desulfovibrio sp. strainFSS-1.</title>
        <authorList>
            <person name="Shimoshige H."/>
            <person name="Kobayashi H."/>
            <person name="Maekawa T."/>
        </authorList>
    </citation>
    <scope>NUCLEOTIDE SEQUENCE [LARGE SCALE GENOMIC DNA]</scope>
    <source>
        <strain evidence="1 2">SIID29052-01</strain>
    </source>
</reference>
<dbReference type="AlphaFoldDB" id="A0A6V8LQ27"/>
<reference evidence="1 2" key="1">
    <citation type="submission" date="2020-04" db="EMBL/GenBank/DDBJ databases">
        <authorList>
            <consortium name="Desulfovibrio sp. FSS-1 genome sequencing consortium"/>
            <person name="Shimoshige H."/>
            <person name="Kobayashi H."/>
            <person name="Maekawa T."/>
        </authorList>
    </citation>
    <scope>NUCLEOTIDE SEQUENCE [LARGE SCALE GENOMIC DNA]</scope>
    <source>
        <strain evidence="1 2">SIID29052-01</strain>
    </source>
</reference>
<dbReference type="EMBL" id="BLTE01000001">
    <property type="protein sequence ID" value="GFK92219.1"/>
    <property type="molecule type" value="Genomic_DNA"/>
</dbReference>
<protein>
    <submittedName>
        <fullName evidence="1">Uncharacterized protein</fullName>
    </submittedName>
</protein>
<comment type="caution">
    <text evidence="1">The sequence shown here is derived from an EMBL/GenBank/DDBJ whole genome shotgun (WGS) entry which is preliminary data.</text>
</comment>
<proteinExistence type="predicted"/>
<evidence type="ECO:0000313" key="2">
    <source>
        <dbReference type="Proteomes" id="UP000494245"/>
    </source>
</evidence>
<dbReference type="Proteomes" id="UP000494245">
    <property type="component" value="Unassembled WGS sequence"/>
</dbReference>
<keyword evidence="2" id="KW-1185">Reference proteome</keyword>